<dbReference type="Pfam" id="PF00528">
    <property type="entry name" value="BPD_transp_1"/>
    <property type="match status" value="1"/>
</dbReference>
<name>A0ABT9BMR9_9MICO</name>
<evidence type="ECO:0000256" key="3">
    <source>
        <dbReference type="ARBA" id="ARBA00022475"/>
    </source>
</evidence>
<organism evidence="9 10">
    <name type="scientific">Antiquaquibacter soli</name>
    <dbReference type="NCBI Taxonomy" id="3064523"/>
    <lineage>
        <taxon>Bacteria</taxon>
        <taxon>Bacillati</taxon>
        <taxon>Actinomycetota</taxon>
        <taxon>Actinomycetes</taxon>
        <taxon>Micrococcales</taxon>
        <taxon>Microbacteriaceae</taxon>
        <taxon>Antiquaquibacter</taxon>
    </lineage>
</organism>
<keyword evidence="4 7" id="KW-0812">Transmembrane</keyword>
<dbReference type="RefSeq" id="WP_305002679.1">
    <property type="nucleotide sequence ID" value="NZ_JAUQUB010000001.1"/>
</dbReference>
<feature type="transmembrane region" description="Helical" evidence="7">
    <location>
        <begin position="157"/>
        <end position="175"/>
    </location>
</feature>
<dbReference type="PANTHER" id="PTHR43386:SF6">
    <property type="entry name" value="ABC TRANSPORTER PERMEASE PROTEIN"/>
    <property type="match status" value="1"/>
</dbReference>
<sequence length="295" mass="31374">MTEALFDTTAPARSGRGMWVRILRRPSVIVPLAALGLLLLIALLPAFFAGLFGNGDPRVCDLSRSIDGPEPGHPFGFDVQGCDVYANVIYGTQSSIAVGVLTTVLSLLVAVVLGTIAGTRGGWADSVISRLTDIFLGFPFLLGAIVVLNSVSERTVFSVSLVLALFSWPLLARLVRSSVRGITGSEYVLAARTMGLSWWRVVTRYILPNALAPVIVVATIMIGSVIVSESTLTYLGIGLESPAISWGLQLASAQSKFQLAPHLLLFPSIFLAVTVLSVIVLGDSLRAALDPRRNT</sequence>
<dbReference type="CDD" id="cd06261">
    <property type="entry name" value="TM_PBP2"/>
    <property type="match status" value="1"/>
</dbReference>
<evidence type="ECO:0000313" key="10">
    <source>
        <dbReference type="Proteomes" id="UP001241072"/>
    </source>
</evidence>
<keyword evidence="2 7" id="KW-0813">Transport</keyword>
<feature type="domain" description="ABC transmembrane type-1" evidence="8">
    <location>
        <begin position="92"/>
        <end position="282"/>
    </location>
</feature>
<evidence type="ECO:0000256" key="7">
    <source>
        <dbReference type="RuleBase" id="RU363032"/>
    </source>
</evidence>
<dbReference type="InterPro" id="IPR035906">
    <property type="entry name" value="MetI-like_sf"/>
</dbReference>
<dbReference type="PROSITE" id="PS50928">
    <property type="entry name" value="ABC_TM1"/>
    <property type="match status" value="1"/>
</dbReference>
<keyword evidence="3" id="KW-1003">Cell membrane</keyword>
<dbReference type="Proteomes" id="UP001241072">
    <property type="component" value="Unassembled WGS sequence"/>
</dbReference>
<dbReference type="EMBL" id="JAUQUB010000001">
    <property type="protein sequence ID" value="MDO7882300.1"/>
    <property type="molecule type" value="Genomic_DNA"/>
</dbReference>
<keyword evidence="5 7" id="KW-1133">Transmembrane helix</keyword>
<protein>
    <submittedName>
        <fullName evidence="9">ABC transporter permease</fullName>
    </submittedName>
</protein>
<accession>A0ABT9BMR9</accession>
<comment type="subcellular location">
    <subcellularLocation>
        <location evidence="1 7">Cell membrane</location>
        <topology evidence="1 7">Multi-pass membrane protein</topology>
    </subcellularLocation>
</comment>
<evidence type="ECO:0000256" key="5">
    <source>
        <dbReference type="ARBA" id="ARBA00022989"/>
    </source>
</evidence>
<dbReference type="Gene3D" id="1.10.3720.10">
    <property type="entry name" value="MetI-like"/>
    <property type="match status" value="1"/>
</dbReference>
<evidence type="ECO:0000256" key="1">
    <source>
        <dbReference type="ARBA" id="ARBA00004651"/>
    </source>
</evidence>
<evidence type="ECO:0000256" key="4">
    <source>
        <dbReference type="ARBA" id="ARBA00022692"/>
    </source>
</evidence>
<evidence type="ECO:0000256" key="6">
    <source>
        <dbReference type="ARBA" id="ARBA00023136"/>
    </source>
</evidence>
<reference evidence="9 10" key="1">
    <citation type="submission" date="2023-07" db="EMBL/GenBank/DDBJ databases">
        <title>Protaetiibacter sp. nov WY-16 isolated from soil.</title>
        <authorList>
            <person name="Liu B."/>
            <person name="Wan Y."/>
        </authorList>
    </citation>
    <scope>NUCLEOTIDE SEQUENCE [LARGE SCALE GENOMIC DNA]</scope>
    <source>
        <strain evidence="9 10">WY-16</strain>
    </source>
</reference>
<comment type="similarity">
    <text evidence="7">Belongs to the binding-protein-dependent transport system permease family.</text>
</comment>
<keyword evidence="10" id="KW-1185">Reference proteome</keyword>
<comment type="caution">
    <text evidence="9">The sequence shown here is derived from an EMBL/GenBank/DDBJ whole genome shotgun (WGS) entry which is preliminary data.</text>
</comment>
<evidence type="ECO:0000256" key="2">
    <source>
        <dbReference type="ARBA" id="ARBA00022448"/>
    </source>
</evidence>
<feature type="transmembrane region" description="Helical" evidence="7">
    <location>
        <begin position="263"/>
        <end position="282"/>
    </location>
</feature>
<dbReference type="PANTHER" id="PTHR43386">
    <property type="entry name" value="OLIGOPEPTIDE TRANSPORT SYSTEM PERMEASE PROTEIN APPC"/>
    <property type="match status" value="1"/>
</dbReference>
<keyword evidence="6 7" id="KW-0472">Membrane</keyword>
<dbReference type="SUPFAM" id="SSF161098">
    <property type="entry name" value="MetI-like"/>
    <property type="match status" value="1"/>
</dbReference>
<evidence type="ECO:0000313" key="9">
    <source>
        <dbReference type="EMBL" id="MDO7882300.1"/>
    </source>
</evidence>
<feature type="transmembrane region" description="Helical" evidence="7">
    <location>
        <begin position="131"/>
        <end position="151"/>
    </location>
</feature>
<proteinExistence type="inferred from homology"/>
<feature type="transmembrane region" description="Helical" evidence="7">
    <location>
        <begin position="28"/>
        <end position="52"/>
    </location>
</feature>
<feature type="transmembrane region" description="Helical" evidence="7">
    <location>
        <begin position="96"/>
        <end position="119"/>
    </location>
</feature>
<evidence type="ECO:0000259" key="8">
    <source>
        <dbReference type="PROSITE" id="PS50928"/>
    </source>
</evidence>
<gene>
    <name evidence="9" type="ORF">Q5716_08695</name>
</gene>
<dbReference type="InterPro" id="IPR050366">
    <property type="entry name" value="BP-dependent_transpt_permease"/>
</dbReference>
<dbReference type="InterPro" id="IPR000515">
    <property type="entry name" value="MetI-like"/>
</dbReference>
<feature type="transmembrane region" description="Helical" evidence="7">
    <location>
        <begin position="206"/>
        <end position="226"/>
    </location>
</feature>